<dbReference type="CDD" id="cd01417">
    <property type="entry name" value="Ribosomal_L19e_E"/>
    <property type="match status" value="1"/>
</dbReference>
<evidence type="ECO:0000256" key="4">
    <source>
        <dbReference type="RuleBase" id="RU000574"/>
    </source>
</evidence>
<dbReference type="GO" id="GO:0022625">
    <property type="term" value="C:cytosolic large ribosomal subunit"/>
    <property type="evidence" value="ECO:0007669"/>
    <property type="project" value="InterPro"/>
</dbReference>
<dbReference type="Gene3D" id="1.10.1200.240">
    <property type="match status" value="1"/>
</dbReference>
<proteinExistence type="inferred from homology"/>
<dbReference type="FunFam" id="1.10.1200.240:FF:000001">
    <property type="entry name" value="Ribosomal protein L19"/>
    <property type="match status" value="1"/>
</dbReference>
<dbReference type="Proteomes" id="UP000663828">
    <property type="component" value="Unassembled WGS sequence"/>
</dbReference>
<keyword evidence="2 4" id="KW-0689">Ribosomal protein</keyword>
<dbReference type="Pfam" id="PF01280">
    <property type="entry name" value="Ribosomal_L19e"/>
    <property type="match status" value="1"/>
</dbReference>
<sequence length="257" mass="29962">MSSLRVQKRLASSILSCGKKKIWLDPNEANEISNANTRQSVRKLIKDGLIIRKPVAVHSRFRTRKNIEARRKGRHMGHGKRKGTANARMPTKILWIRRMRVLRRLLKKYRAAKKIDRHLYHELYLKCKGNVFKNKRVLMEFIHKKKAEVQRTKMLSDQAVARRERTKEKRTRREQRILQKRSELLGKVDDDDSNVAVQQALEQQAQTAPVAPASQSQKQPSTKTVKQEKKQQQPQSTPQQATQPTKQQPQATQTKKK</sequence>
<dbReference type="InterPro" id="IPR023638">
    <property type="entry name" value="Ribosomal_eL19_CS"/>
</dbReference>
<reference evidence="9" key="1">
    <citation type="submission" date="2021-02" db="EMBL/GenBank/DDBJ databases">
        <authorList>
            <person name="Nowell W R."/>
        </authorList>
    </citation>
    <scope>NUCLEOTIDE SEQUENCE</scope>
</reference>
<dbReference type="EMBL" id="CAJNOJ010000041">
    <property type="protein sequence ID" value="CAF0931383.1"/>
    <property type="molecule type" value="Genomic_DNA"/>
</dbReference>
<dbReference type="EMBL" id="CAJNOR010000252">
    <property type="protein sequence ID" value="CAF0856003.1"/>
    <property type="molecule type" value="Genomic_DNA"/>
</dbReference>
<dbReference type="InterPro" id="IPR033935">
    <property type="entry name" value="Ribosomal_eL19_euk"/>
</dbReference>
<dbReference type="EMBL" id="CAJNOR010000001">
    <property type="protein sequence ID" value="CAF0742898.1"/>
    <property type="molecule type" value="Genomic_DNA"/>
</dbReference>
<evidence type="ECO:0000313" key="8">
    <source>
        <dbReference type="EMBL" id="CAF0856003.1"/>
    </source>
</evidence>
<organism evidence="9 11">
    <name type="scientific">Adineta ricciae</name>
    <name type="common">Rotifer</name>
    <dbReference type="NCBI Taxonomy" id="249248"/>
    <lineage>
        <taxon>Eukaryota</taxon>
        <taxon>Metazoa</taxon>
        <taxon>Spiralia</taxon>
        <taxon>Gnathifera</taxon>
        <taxon>Rotifera</taxon>
        <taxon>Eurotatoria</taxon>
        <taxon>Bdelloidea</taxon>
        <taxon>Adinetida</taxon>
        <taxon>Adinetidae</taxon>
        <taxon>Adineta</taxon>
    </lineage>
</organism>
<dbReference type="InterPro" id="IPR035970">
    <property type="entry name" value="60S_ribosomal_eL19_sf"/>
</dbReference>
<dbReference type="NCBIfam" id="NF006343">
    <property type="entry name" value="PRK08570.1"/>
    <property type="match status" value="1"/>
</dbReference>
<dbReference type="InterPro" id="IPR000196">
    <property type="entry name" value="Ribosomal_eL19_dom"/>
</dbReference>
<evidence type="ECO:0000256" key="3">
    <source>
        <dbReference type="ARBA" id="ARBA00023274"/>
    </source>
</evidence>
<comment type="caution">
    <text evidence="9">The sequence shown here is derived from an EMBL/GenBank/DDBJ whole genome shotgun (WGS) entry which is preliminary data.</text>
</comment>
<evidence type="ECO:0000313" key="9">
    <source>
        <dbReference type="EMBL" id="CAF0931383.1"/>
    </source>
</evidence>
<evidence type="ECO:0000313" key="7">
    <source>
        <dbReference type="EMBL" id="CAF0742898.1"/>
    </source>
</evidence>
<dbReference type="Proteomes" id="UP000663852">
    <property type="component" value="Unassembled WGS sequence"/>
</dbReference>
<dbReference type="AlphaFoldDB" id="A0A814BMH3"/>
<name>A0A814BMH3_ADIRI</name>
<dbReference type="SUPFAM" id="SSF48140">
    <property type="entry name" value="Ribosomal protein L19 (L19e)"/>
    <property type="match status" value="1"/>
</dbReference>
<dbReference type="InterPro" id="IPR057259">
    <property type="entry name" value="Ribosomal_L19e"/>
</dbReference>
<dbReference type="InterPro" id="IPR039547">
    <property type="entry name" value="Ribosomal_eL19"/>
</dbReference>
<evidence type="ECO:0000313" key="10">
    <source>
        <dbReference type="Proteomes" id="UP000663828"/>
    </source>
</evidence>
<dbReference type="HAMAP" id="MF_01475">
    <property type="entry name" value="Ribosomal_eL19"/>
    <property type="match status" value="1"/>
</dbReference>
<evidence type="ECO:0000313" key="11">
    <source>
        <dbReference type="Proteomes" id="UP000663852"/>
    </source>
</evidence>
<dbReference type="InterPro" id="IPR057260">
    <property type="entry name" value="Ribosomal_L19e_C"/>
</dbReference>
<feature type="region of interest" description="Disordered" evidence="5">
    <location>
        <begin position="200"/>
        <end position="257"/>
    </location>
</feature>
<evidence type="ECO:0000256" key="2">
    <source>
        <dbReference type="ARBA" id="ARBA00022980"/>
    </source>
</evidence>
<dbReference type="OrthoDB" id="5407653at2759"/>
<keyword evidence="10" id="KW-1185">Reference proteome</keyword>
<comment type="similarity">
    <text evidence="1 4">Belongs to the eukaryotic ribosomal protein eL19 family.</text>
</comment>
<dbReference type="PANTHER" id="PTHR10722">
    <property type="entry name" value="60S RIBOSOMAL PROTEIN L19"/>
    <property type="match status" value="1"/>
</dbReference>
<dbReference type="Gene3D" id="1.10.1650.10">
    <property type="match status" value="1"/>
</dbReference>
<dbReference type="FunFam" id="1.10.1650.10:FF:000001">
    <property type="entry name" value="Ribosomal protein L19"/>
    <property type="match status" value="1"/>
</dbReference>
<accession>A0A814BMH3</accession>
<protein>
    <recommendedName>
        <fullName evidence="4">Ribosomal protein L19</fullName>
    </recommendedName>
</protein>
<gene>
    <name evidence="9" type="ORF">EDS130_LOCUS11312</name>
    <name evidence="7" type="ORF">XAT740_LOCUS2</name>
    <name evidence="8" type="ORF">XAT740_LOCUS5730</name>
</gene>
<evidence type="ECO:0000256" key="1">
    <source>
        <dbReference type="ARBA" id="ARBA00011082"/>
    </source>
</evidence>
<dbReference type="GO" id="GO:0006412">
    <property type="term" value="P:translation"/>
    <property type="evidence" value="ECO:0007669"/>
    <property type="project" value="InterPro"/>
</dbReference>
<feature type="domain" description="Large ribosomal subunit protein eL19" evidence="6">
    <location>
        <begin position="3"/>
        <end position="146"/>
    </location>
</feature>
<dbReference type="InterPro" id="IPR015972">
    <property type="entry name" value="Ribosomal_eL19_dom1"/>
</dbReference>
<evidence type="ECO:0000259" key="6">
    <source>
        <dbReference type="SMART" id="SM01416"/>
    </source>
</evidence>
<dbReference type="GO" id="GO:0003723">
    <property type="term" value="F:RNA binding"/>
    <property type="evidence" value="ECO:0007669"/>
    <property type="project" value="InterPro"/>
</dbReference>
<evidence type="ECO:0000256" key="5">
    <source>
        <dbReference type="SAM" id="MobiDB-lite"/>
    </source>
</evidence>
<dbReference type="GO" id="GO:0003735">
    <property type="term" value="F:structural constituent of ribosome"/>
    <property type="evidence" value="ECO:0007669"/>
    <property type="project" value="InterPro"/>
</dbReference>
<keyword evidence="3 4" id="KW-0687">Ribonucleoprotein</keyword>
<dbReference type="Pfam" id="PF25476">
    <property type="entry name" value="Ribosomal_L19e_C"/>
    <property type="match status" value="1"/>
</dbReference>
<feature type="compositionally biased region" description="Low complexity" evidence="5">
    <location>
        <begin position="232"/>
        <end position="257"/>
    </location>
</feature>
<dbReference type="SMART" id="SM01416">
    <property type="entry name" value="Ribosomal_L19e"/>
    <property type="match status" value="1"/>
</dbReference>
<dbReference type="PROSITE" id="PS00526">
    <property type="entry name" value="RIBOSOMAL_L19E"/>
    <property type="match status" value="1"/>
</dbReference>